<evidence type="ECO:0000256" key="4">
    <source>
        <dbReference type="ARBA" id="ARBA00022679"/>
    </source>
</evidence>
<sequence>MYDPVLIASGQTFERMWIQKWLDEGHDTCPKSKIKLAHQSLIPNTALKDLISKWCRDQGVVISDASIKSAPLEPWENSSTSLSSLGSSLNDIRLHLDVSSVSLGSLDTSCSSDSSQFKTMESSGLIPCKVVEDVMNHLQYNDEACQSMSLENLVEPLLKFLRDACHPDLHDLKAQKTAIQLVLAFLCKSRSGIPFLDDSAFSLLASFLDSELMEEALGMMELLSCHCEICPTIFALDCIPKLVPLLGDYCLVAHSVDVLKNSSGIEEARVSIAEASLPMQNYLMMIVKSSRSMRWLSLLYARNGPVLSVGNGRWS</sequence>
<dbReference type="InterPro" id="IPR016024">
    <property type="entry name" value="ARM-type_fold"/>
</dbReference>
<evidence type="ECO:0000256" key="5">
    <source>
        <dbReference type="ARBA" id="ARBA00022786"/>
    </source>
</evidence>
<dbReference type="SUPFAM" id="SSF57850">
    <property type="entry name" value="RING/U-box"/>
    <property type="match status" value="1"/>
</dbReference>
<reference evidence="7 8" key="1">
    <citation type="submission" date="2023-12" db="EMBL/GenBank/DDBJ databases">
        <title>A high-quality genome assembly for Dillenia turbinata (Dilleniales).</title>
        <authorList>
            <person name="Chanderbali A."/>
        </authorList>
    </citation>
    <scope>NUCLEOTIDE SEQUENCE [LARGE SCALE GENOMIC DNA]</scope>
    <source>
        <strain evidence="7">LSX21</strain>
        <tissue evidence="7">Leaf</tissue>
    </source>
</reference>
<evidence type="ECO:0000259" key="6">
    <source>
        <dbReference type="PROSITE" id="PS51698"/>
    </source>
</evidence>
<keyword evidence="4" id="KW-0808">Transferase</keyword>
<dbReference type="Gene3D" id="3.30.40.10">
    <property type="entry name" value="Zinc/RING finger domain, C3HC4 (zinc finger)"/>
    <property type="match status" value="1"/>
</dbReference>
<comment type="pathway">
    <text evidence="2">Protein modification; protein ubiquitination.</text>
</comment>
<dbReference type="AlphaFoldDB" id="A0AAN8UXP4"/>
<evidence type="ECO:0000313" key="8">
    <source>
        <dbReference type="Proteomes" id="UP001370490"/>
    </source>
</evidence>
<dbReference type="InterPro" id="IPR045210">
    <property type="entry name" value="RING-Ubox_PUB"/>
</dbReference>
<keyword evidence="5" id="KW-0833">Ubl conjugation pathway</keyword>
<dbReference type="InterPro" id="IPR013083">
    <property type="entry name" value="Znf_RING/FYVE/PHD"/>
</dbReference>
<keyword evidence="8" id="KW-1185">Reference proteome</keyword>
<dbReference type="SMART" id="SM00504">
    <property type="entry name" value="Ubox"/>
    <property type="match status" value="1"/>
</dbReference>
<comment type="caution">
    <text evidence="7">The sequence shown here is derived from an EMBL/GenBank/DDBJ whole genome shotgun (WGS) entry which is preliminary data.</text>
</comment>
<dbReference type="Gene3D" id="1.25.10.10">
    <property type="entry name" value="Leucine-rich Repeat Variant"/>
    <property type="match status" value="1"/>
</dbReference>
<dbReference type="PANTHER" id="PTHR23315">
    <property type="entry name" value="U BOX DOMAIN-CONTAINING"/>
    <property type="match status" value="1"/>
</dbReference>
<gene>
    <name evidence="7" type="ORF">RJ641_011008</name>
</gene>
<dbReference type="Pfam" id="PF04564">
    <property type="entry name" value="U-box"/>
    <property type="match status" value="1"/>
</dbReference>
<feature type="domain" description="U-box" evidence="6">
    <location>
        <begin position="1"/>
        <end position="61"/>
    </location>
</feature>
<evidence type="ECO:0000313" key="7">
    <source>
        <dbReference type="EMBL" id="KAK6922704.1"/>
    </source>
</evidence>
<name>A0AAN8UXP4_9MAGN</name>
<comment type="catalytic activity">
    <reaction evidence="1">
        <text>S-ubiquitinyl-[E2 ubiquitin-conjugating enzyme]-L-cysteine + [acceptor protein]-L-lysine = [E2 ubiquitin-conjugating enzyme]-L-cysteine + N(6)-ubiquitinyl-[acceptor protein]-L-lysine.</text>
        <dbReference type="EC" id="2.3.2.27"/>
    </reaction>
</comment>
<dbReference type="CDD" id="cd16664">
    <property type="entry name" value="RING-Ubox_PUB"/>
    <property type="match status" value="1"/>
</dbReference>
<dbReference type="InterPro" id="IPR003613">
    <property type="entry name" value="Ubox_domain"/>
</dbReference>
<dbReference type="Proteomes" id="UP001370490">
    <property type="component" value="Unassembled WGS sequence"/>
</dbReference>
<evidence type="ECO:0000256" key="2">
    <source>
        <dbReference type="ARBA" id="ARBA00004906"/>
    </source>
</evidence>
<evidence type="ECO:0000256" key="1">
    <source>
        <dbReference type="ARBA" id="ARBA00000900"/>
    </source>
</evidence>
<dbReference type="PROSITE" id="PS51698">
    <property type="entry name" value="U_BOX"/>
    <property type="match status" value="1"/>
</dbReference>
<dbReference type="SUPFAM" id="SSF48371">
    <property type="entry name" value="ARM repeat"/>
    <property type="match status" value="1"/>
</dbReference>
<dbReference type="GO" id="GO:0016567">
    <property type="term" value="P:protein ubiquitination"/>
    <property type="evidence" value="ECO:0007669"/>
    <property type="project" value="InterPro"/>
</dbReference>
<proteinExistence type="predicted"/>
<dbReference type="EMBL" id="JBAMMX010000018">
    <property type="protein sequence ID" value="KAK6922704.1"/>
    <property type="molecule type" value="Genomic_DNA"/>
</dbReference>
<dbReference type="EC" id="2.3.2.27" evidence="3"/>
<organism evidence="7 8">
    <name type="scientific">Dillenia turbinata</name>
    <dbReference type="NCBI Taxonomy" id="194707"/>
    <lineage>
        <taxon>Eukaryota</taxon>
        <taxon>Viridiplantae</taxon>
        <taxon>Streptophyta</taxon>
        <taxon>Embryophyta</taxon>
        <taxon>Tracheophyta</taxon>
        <taxon>Spermatophyta</taxon>
        <taxon>Magnoliopsida</taxon>
        <taxon>eudicotyledons</taxon>
        <taxon>Gunneridae</taxon>
        <taxon>Pentapetalae</taxon>
        <taxon>Dilleniales</taxon>
        <taxon>Dilleniaceae</taxon>
        <taxon>Dillenia</taxon>
    </lineage>
</organism>
<accession>A0AAN8UXP4</accession>
<evidence type="ECO:0000256" key="3">
    <source>
        <dbReference type="ARBA" id="ARBA00012483"/>
    </source>
</evidence>
<protein>
    <recommendedName>
        <fullName evidence="3">RING-type E3 ubiquitin transferase</fullName>
        <ecNumber evidence="3">2.3.2.27</ecNumber>
    </recommendedName>
</protein>
<dbReference type="InterPro" id="IPR011989">
    <property type="entry name" value="ARM-like"/>
</dbReference>
<dbReference type="GO" id="GO:0061630">
    <property type="term" value="F:ubiquitin protein ligase activity"/>
    <property type="evidence" value="ECO:0007669"/>
    <property type="project" value="UniProtKB-EC"/>
</dbReference>
<dbReference type="PANTHER" id="PTHR23315:SF240">
    <property type="entry name" value="U-BOX DOMAIN-CONTAINING PROTEIN 5"/>
    <property type="match status" value="1"/>
</dbReference>